<protein>
    <submittedName>
        <fullName evidence="3">Response regulator</fullName>
    </submittedName>
</protein>
<dbReference type="AlphaFoldDB" id="A0A3P1CYR1"/>
<feature type="domain" description="Response regulatory" evidence="2">
    <location>
        <begin position="6"/>
        <end position="126"/>
    </location>
</feature>
<comment type="caution">
    <text evidence="3">The sequence shown here is derived from an EMBL/GenBank/DDBJ whole genome shotgun (WGS) entry which is preliminary data.</text>
</comment>
<accession>A0A3P1CYR1</accession>
<name>A0A3P1CYR1_9BACT</name>
<dbReference type="PANTHER" id="PTHR44520">
    <property type="entry name" value="RESPONSE REGULATOR RCP1-RELATED"/>
    <property type="match status" value="1"/>
</dbReference>
<dbReference type="OrthoDB" id="673187at2"/>
<sequence length="137" mass="15727">MGATPLICIIDDAADYRFLVQTIFRRFFPENQVRFFSGGKEFVQELPKMTERPGLILLDRHMPDLDGHQLLLLLKQDPVYKTIPVVMLSSDASADEVNRCYEAGVNSFLSKPTEFDQLKEMMSLISRYWLGINLPVN</sequence>
<dbReference type="PANTHER" id="PTHR44520:SF2">
    <property type="entry name" value="RESPONSE REGULATOR RCP1"/>
    <property type="match status" value="1"/>
</dbReference>
<evidence type="ECO:0000256" key="1">
    <source>
        <dbReference type="PROSITE-ProRule" id="PRU00169"/>
    </source>
</evidence>
<dbReference type="EMBL" id="RQJP01000001">
    <property type="protein sequence ID" value="RRB18014.1"/>
    <property type="molecule type" value="Genomic_DNA"/>
</dbReference>
<dbReference type="Gene3D" id="3.40.50.2300">
    <property type="match status" value="1"/>
</dbReference>
<keyword evidence="4" id="KW-1185">Reference proteome</keyword>
<feature type="modified residue" description="4-aspartylphosphate" evidence="1">
    <location>
        <position position="59"/>
    </location>
</feature>
<evidence type="ECO:0000313" key="4">
    <source>
        <dbReference type="Proteomes" id="UP000274271"/>
    </source>
</evidence>
<dbReference type="GO" id="GO:0000160">
    <property type="term" value="P:phosphorelay signal transduction system"/>
    <property type="evidence" value="ECO:0007669"/>
    <property type="project" value="InterPro"/>
</dbReference>
<gene>
    <name evidence="3" type="ORF">EHT87_07005</name>
</gene>
<evidence type="ECO:0000313" key="3">
    <source>
        <dbReference type="EMBL" id="RRB18014.1"/>
    </source>
</evidence>
<dbReference type="Proteomes" id="UP000274271">
    <property type="component" value="Unassembled WGS sequence"/>
</dbReference>
<dbReference type="Pfam" id="PF00072">
    <property type="entry name" value="Response_reg"/>
    <property type="match status" value="1"/>
</dbReference>
<reference evidence="3 4" key="1">
    <citation type="submission" date="2018-11" db="EMBL/GenBank/DDBJ databases">
        <authorList>
            <person name="Zhou Z."/>
            <person name="Wang G."/>
        </authorList>
    </citation>
    <scope>NUCLEOTIDE SEQUENCE [LARGE SCALE GENOMIC DNA]</scope>
    <source>
        <strain evidence="3 4">KCTC42998</strain>
    </source>
</reference>
<keyword evidence="1" id="KW-0597">Phosphoprotein</keyword>
<dbReference type="RefSeq" id="WP_124905186.1">
    <property type="nucleotide sequence ID" value="NZ_RQJP01000001.1"/>
</dbReference>
<evidence type="ECO:0000259" key="2">
    <source>
        <dbReference type="PROSITE" id="PS50110"/>
    </source>
</evidence>
<dbReference type="PROSITE" id="PS50110">
    <property type="entry name" value="RESPONSE_REGULATORY"/>
    <property type="match status" value="1"/>
</dbReference>
<dbReference type="SMART" id="SM00448">
    <property type="entry name" value="REC"/>
    <property type="match status" value="1"/>
</dbReference>
<dbReference type="InterPro" id="IPR001789">
    <property type="entry name" value="Sig_transdc_resp-reg_receiver"/>
</dbReference>
<dbReference type="InterPro" id="IPR052893">
    <property type="entry name" value="TCS_response_regulator"/>
</dbReference>
<dbReference type="InterPro" id="IPR011006">
    <property type="entry name" value="CheY-like_superfamily"/>
</dbReference>
<dbReference type="SUPFAM" id="SSF52172">
    <property type="entry name" value="CheY-like"/>
    <property type="match status" value="1"/>
</dbReference>
<proteinExistence type="predicted"/>
<organism evidence="3 4">
    <name type="scientific">Larkinella knui</name>
    <dbReference type="NCBI Taxonomy" id="2025310"/>
    <lineage>
        <taxon>Bacteria</taxon>
        <taxon>Pseudomonadati</taxon>
        <taxon>Bacteroidota</taxon>
        <taxon>Cytophagia</taxon>
        <taxon>Cytophagales</taxon>
        <taxon>Spirosomataceae</taxon>
        <taxon>Larkinella</taxon>
    </lineage>
</organism>